<evidence type="ECO:0000313" key="1">
    <source>
        <dbReference type="EMBL" id="MDQ7910104.1"/>
    </source>
</evidence>
<accession>A0ABU0ZUV2</accession>
<dbReference type="EMBL" id="JAVHUY010000051">
    <property type="protein sequence ID" value="MDQ7910104.1"/>
    <property type="molecule type" value="Genomic_DNA"/>
</dbReference>
<protein>
    <submittedName>
        <fullName evidence="1">DUF2848 family protein</fullName>
    </submittedName>
</protein>
<proteinExistence type="predicted"/>
<dbReference type="InterPro" id="IPR021269">
    <property type="entry name" value="DUF2848"/>
</dbReference>
<comment type="caution">
    <text evidence="1">The sequence shown here is derived from an EMBL/GenBank/DDBJ whole genome shotgun (WGS) entry which is preliminary data.</text>
</comment>
<gene>
    <name evidence="1" type="ORF">RB614_36970</name>
</gene>
<reference evidence="1 2" key="1">
    <citation type="submission" date="2023-08" db="EMBL/GenBank/DDBJ databases">
        <title>Phytohabitans sansha sp. nov., isolated from marine sediment.</title>
        <authorList>
            <person name="Zhao Y."/>
            <person name="Yi K."/>
        </authorList>
    </citation>
    <scope>NUCLEOTIDE SEQUENCE [LARGE SCALE GENOMIC DNA]</scope>
    <source>
        <strain evidence="1 2">ZYX-F-186</strain>
    </source>
</reference>
<evidence type="ECO:0000313" key="2">
    <source>
        <dbReference type="Proteomes" id="UP001230908"/>
    </source>
</evidence>
<organism evidence="1 2">
    <name type="scientific">Phytohabitans maris</name>
    <dbReference type="NCBI Taxonomy" id="3071409"/>
    <lineage>
        <taxon>Bacteria</taxon>
        <taxon>Bacillati</taxon>
        <taxon>Actinomycetota</taxon>
        <taxon>Actinomycetes</taxon>
        <taxon>Micromonosporales</taxon>
        <taxon>Micromonosporaceae</taxon>
    </lineage>
</organism>
<name>A0ABU0ZUV2_9ACTN</name>
<dbReference type="RefSeq" id="WP_308717357.1">
    <property type="nucleotide sequence ID" value="NZ_JAVHUY010000051.1"/>
</dbReference>
<sequence length="231" mass="24405">MTGATALTLRVAGADAPVRLTPRRLIVAGYTGRDEAVVRAHIEELAAAGIPPPPTVPTFYPLDPALVTTAYEVAVTGTNTSGEVEPVLIRAAGRWYLGVGSDHTDRDLERVDIAGAKATCPKPVGGEVVALPDGPDSLDWDGIAAASEVDAVPYQAGRLSALRTPGDLWRRAVAATGDPGGDLVLFGGTLPLLDGHFVPGRTWWLRLDLPDGRRLTHTYTTSDRHTTSDRS</sequence>
<keyword evidence="2" id="KW-1185">Reference proteome</keyword>
<dbReference type="Pfam" id="PF11010">
    <property type="entry name" value="DUF2848"/>
    <property type="match status" value="1"/>
</dbReference>
<dbReference type="Proteomes" id="UP001230908">
    <property type="component" value="Unassembled WGS sequence"/>
</dbReference>